<protein>
    <submittedName>
        <fullName evidence="2">Phospholipid transport system transporter-binding protein</fullName>
    </submittedName>
</protein>
<dbReference type="AlphaFoldDB" id="A0A4R7AWU8"/>
<dbReference type="InterPro" id="IPR002645">
    <property type="entry name" value="STAS_dom"/>
</dbReference>
<dbReference type="PANTHER" id="PTHR35849:SF2">
    <property type="entry name" value="BLR2341 PROTEIN"/>
    <property type="match status" value="1"/>
</dbReference>
<evidence type="ECO:0000259" key="1">
    <source>
        <dbReference type="PROSITE" id="PS50801"/>
    </source>
</evidence>
<dbReference type="Pfam" id="PF13466">
    <property type="entry name" value="STAS_2"/>
    <property type="match status" value="1"/>
</dbReference>
<keyword evidence="3" id="KW-1185">Reference proteome</keyword>
<dbReference type="RefSeq" id="WP_133684252.1">
    <property type="nucleotide sequence ID" value="NZ_SNZP01000023.1"/>
</dbReference>
<sequence>MQIKLEGRLDMDRCGALARELAGGLKVGEALALDFSGAATSDSAALALILELRRTTQEKGASLTLRHLPRSLATLAALYGIETLIDPITESP</sequence>
<evidence type="ECO:0000313" key="2">
    <source>
        <dbReference type="EMBL" id="TDR70544.1"/>
    </source>
</evidence>
<dbReference type="Proteomes" id="UP000295611">
    <property type="component" value="Unassembled WGS sequence"/>
</dbReference>
<dbReference type="PROSITE" id="PS50801">
    <property type="entry name" value="STAS"/>
    <property type="match status" value="1"/>
</dbReference>
<dbReference type="PANTHER" id="PTHR35849">
    <property type="entry name" value="BLR2341 PROTEIN"/>
    <property type="match status" value="1"/>
</dbReference>
<gene>
    <name evidence="2" type="ORF">DFP86_1238</name>
</gene>
<evidence type="ECO:0000313" key="3">
    <source>
        <dbReference type="Proteomes" id="UP000295611"/>
    </source>
</evidence>
<organism evidence="2 3">
    <name type="scientific">Paludibacterium purpuratum</name>
    <dbReference type="NCBI Taxonomy" id="1144873"/>
    <lineage>
        <taxon>Bacteria</taxon>
        <taxon>Pseudomonadati</taxon>
        <taxon>Pseudomonadota</taxon>
        <taxon>Betaproteobacteria</taxon>
        <taxon>Neisseriales</taxon>
        <taxon>Chromobacteriaceae</taxon>
        <taxon>Paludibacterium</taxon>
    </lineage>
</organism>
<name>A0A4R7AWU8_9NEIS</name>
<proteinExistence type="predicted"/>
<dbReference type="Gene3D" id="3.30.750.24">
    <property type="entry name" value="STAS domain"/>
    <property type="match status" value="1"/>
</dbReference>
<dbReference type="EMBL" id="SNZP01000023">
    <property type="protein sequence ID" value="TDR70544.1"/>
    <property type="molecule type" value="Genomic_DNA"/>
</dbReference>
<dbReference type="InterPro" id="IPR036513">
    <property type="entry name" value="STAS_dom_sf"/>
</dbReference>
<dbReference type="OrthoDB" id="9156744at2"/>
<dbReference type="InterPro" id="IPR058548">
    <property type="entry name" value="MlaB-like_STAS"/>
</dbReference>
<feature type="domain" description="STAS" evidence="1">
    <location>
        <begin position="1"/>
        <end position="92"/>
    </location>
</feature>
<dbReference type="InterPro" id="IPR052746">
    <property type="entry name" value="MlaB_ABC_Transporter"/>
</dbReference>
<accession>A0A4R7AWU8</accession>
<dbReference type="SUPFAM" id="SSF52091">
    <property type="entry name" value="SpoIIaa-like"/>
    <property type="match status" value="1"/>
</dbReference>
<reference evidence="2 3" key="1">
    <citation type="submission" date="2019-03" db="EMBL/GenBank/DDBJ databases">
        <title>Genomic Encyclopedia of Type Strains, Phase III (KMG-III): the genomes of soil and plant-associated and newly described type strains.</title>
        <authorList>
            <person name="Whitman W."/>
        </authorList>
    </citation>
    <scope>NUCLEOTIDE SEQUENCE [LARGE SCALE GENOMIC DNA]</scope>
    <source>
        <strain evidence="2 3">CECT 8976</strain>
    </source>
</reference>
<comment type="caution">
    <text evidence="2">The sequence shown here is derived from an EMBL/GenBank/DDBJ whole genome shotgun (WGS) entry which is preliminary data.</text>
</comment>
<dbReference type="CDD" id="cd07043">
    <property type="entry name" value="STAS_anti-anti-sigma_factors"/>
    <property type="match status" value="1"/>
</dbReference>